<dbReference type="InterPro" id="IPR018957">
    <property type="entry name" value="Znf_C3HC4_RING-type"/>
</dbReference>
<evidence type="ECO:0000256" key="3">
    <source>
        <dbReference type="ARBA" id="ARBA00004906"/>
    </source>
</evidence>
<dbReference type="Proteomes" id="UP000814176">
    <property type="component" value="Unassembled WGS sequence"/>
</dbReference>
<evidence type="ECO:0000256" key="11">
    <source>
        <dbReference type="ARBA" id="ARBA00022833"/>
    </source>
</evidence>
<dbReference type="SUPFAM" id="SSF54495">
    <property type="entry name" value="UBC-like"/>
    <property type="match status" value="1"/>
</dbReference>
<dbReference type="PROSITE" id="PS50089">
    <property type="entry name" value="ZF_RING_2"/>
    <property type="match status" value="1"/>
</dbReference>
<feature type="domain" description="RING-type" evidence="18">
    <location>
        <begin position="204"/>
        <end position="459"/>
    </location>
</feature>
<evidence type="ECO:0000256" key="6">
    <source>
        <dbReference type="ARBA" id="ARBA00022692"/>
    </source>
</evidence>
<evidence type="ECO:0000313" key="21">
    <source>
        <dbReference type="Proteomes" id="UP000298390"/>
    </source>
</evidence>
<dbReference type="AlphaFoldDB" id="A0A4Y9Z6R5"/>
<evidence type="ECO:0000256" key="14">
    <source>
        <dbReference type="ARBA" id="ARBA00044508"/>
    </source>
</evidence>
<dbReference type="Gene3D" id="3.30.40.10">
    <property type="entry name" value="Zinc/RING finger domain, C3HC4 (zinc finger)"/>
    <property type="match status" value="1"/>
</dbReference>
<protein>
    <recommendedName>
        <fullName evidence="4">RBR-type E3 ubiquitin transferase</fullName>
        <ecNumber evidence="4">2.3.2.31</ecNumber>
    </recommendedName>
</protein>
<evidence type="ECO:0000256" key="4">
    <source>
        <dbReference type="ARBA" id="ARBA00012251"/>
    </source>
</evidence>
<evidence type="ECO:0000259" key="18">
    <source>
        <dbReference type="PROSITE" id="PS51873"/>
    </source>
</evidence>
<evidence type="ECO:0000313" key="20">
    <source>
        <dbReference type="EMBL" id="TFY69059.1"/>
    </source>
</evidence>
<dbReference type="GO" id="GO:0008270">
    <property type="term" value="F:zinc ion binding"/>
    <property type="evidence" value="ECO:0007669"/>
    <property type="project" value="UniProtKB-KW"/>
</dbReference>
<dbReference type="GO" id="GO:0031090">
    <property type="term" value="C:organelle membrane"/>
    <property type="evidence" value="ECO:0007669"/>
    <property type="project" value="UniProtKB-ARBA"/>
</dbReference>
<evidence type="ECO:0000256" key="10">
    <source>
        <dbReference type="ARBA" id="ARBA00022786"/>
    </source>
</evidence>
<evidence type="ECO:0000256" key="9">
    <source>
        <dbReference type="ARBA" id="ARBA00022771"/>
    </source>
</evidence>
<dbReference type="InterPro" id="IPR013083">
    <property type="entry name" value="Znf_RING/FYVE/PHD"/>
</dbReference>
<evidence type="ECO:0000313" key="19">
    <source>
        <dbReference type="EMBL" id="KAH9835764.1"/>
    </source>
</evidence>
<reference evidence="19 22" key="2">
    <citation type="journal article" date="2021" name="Environ. Microbiol.">
        <title>Gene family expansions and transcriptome signatures uncover fungal adaptations to wood decay.</title>
        <authorList>
            <person name="Hage H."/>
            <person name="Miyauchi S."/>
            <person name="Viragh M."/>
            <person name="Drula E."/>
            <person name="Min B."/>
            <person name="Chaduli D."/>
            <person name="Navarro D."/>
            <person name="Favel A."/>
            <person name="Norest M."/>
            <person name="Lesage-Meessen L."/>
            <person name="Balint B."/>
            <person name="Merenyi Z."/>
            <person name="de Eugenio L."/>
            <person name="Morin E."/>
            <person name="Martinez A.T."/>
            <person name="Baldrian P."/>
            <person name="Stursova M."/>
            <person name="Martinez M.J."/>
            <person name="Novotny C."/>
            <person name="Magnuson J.K."/>
            <person name="Spatafora J.W."/>
            <person name="Maurice S."/>
            <person name="Pangilinan J."/>
            <person name="Andreopoulos W."/>
            <person name="LaButti K."/>
            <person name="Hundley H."/>
            <person name="Na H."/>
            <person name="Kuo A."/>
            <person name="Barry K."/>
            <person name="Lipzen A."/>
            <person name="Henrissat B."/>
            <person name="Riley R."/>
            <person name="Ahrendt S."/>
            <person name="Nagy L.G."/>
            <person name="Grigoriev I.V."/>
            <person name="Martin F."/>
            <person name="Rosso M.N."/>
        </authorList>
    </citation>
    <scope>NUCLEOTIDE SEQUENCE [LARGE SCALE GENOMIC DNA]</scope>
    <source>
        <strain evidence="19 22">CIRM-BRFM 1785</strain>
    </source>
</reference>
<dbReference type="SUPFAM" id="SSF57850">
    <property type="entry name" value="RING/U-box"/>
    <property type="match status" value="3"/>
</dbReference>
<proteinExistence type="inferred from homology"/>
<keyword evidence="13" id="KW-0472">Membrane</keyword>
<evidence type="ECO:0000256" key="2">
    <source>
        <dbReference type="ARBA" id="ARBA00004167"/>
    </source>
</evidence>
<sequence>MAAQTTTGRKDVDLAECALLQGEEWEVLESIYPDCVSGDPSSGLVKLEIPIEFSGPKAVYVLDDRIEPPYTTADSERIGTGPSFVPESPSLSLATLPPLLLDVMLPATYPYSPPVIQSLHATQSWLPVCTQLRRILLERWQDGEGVLYNWIELIRSGEFLEELDMCSEVNGKEAVRISHPAPHMLIPLLKACDQSAQLTRFSQASYECQICLTSIKGARCILLSCQHVFCRACLEDFWRLCITEGDVGHVGCPDPQCVKAGREANEEEVRRVVTEEEVRRWKWLREKRELEKDPSIIHCPMSFCQRPVPKPVNVDDGSGWERLRECLDCGYSFCAYCKRTWHGPLSDCPISMTESFVLEYLAQPEGSSEREVLERRFGRNNIRRLVAKYEEEQANKQWLEDSTMSCPSCHVYVEKSLGCNHMTCAKCKTHFCYRCGEKLQASNPYVHFSTPGQRCYSKLFDFQSIDDEWQPVEGFELL</sequence>
<dbReference type="GeneID" id="72009948"/>
<comment type="catalytic activity">
    <reaction evidence="1">
        <text>[E2 ubiquitin-conjugating enzyme]-S-ubiquitinyl-L-cysteine + [acceptor protein]-L-lysine = [E2 ubiquitin-conjugating enzyme]-L-cysteine + [acceptor protein]-N(6)-ubiquitinyl-L-lysine.</text>
        <dbReference type="EC" id="2.3.2.31"/>
    </reaction>
</comment>
<dbReference type="InterPro" id="IPR017907">
    <property type="entry name" value="Znf_RING_CS"/>
</dbReference>
<keyword evidence="22" id="KW-1185">Reference proteome</keyword>
<gene>
    <name evidence="19" type="ORF">C8Q71DRAFT_94632</name>
    <name evidence="20" type="ORF">EVJ58_g636</name>
</gene>
<dbReference type="PANTHER" id="PTHR11685">
    <property type="entry name" value="RBR FAMILY RING FINGER AND IBR DOMAIN-CONTAINING"/>
    <property type="match status" value="1"/>
</dbReference>
<dbReference type="EC" id="2.3.2.31" evidence="4"/>
<keyword evidence="5" id="KW-0808">Transferase</keyword>
<accession>A0A4Y9Z6R5</accession>
<dbReference type="FunFam" id="3.30.40.10:FF:000051">
    <property type="entry name" value="RBR-type E3 ubiquitin transferase"/>
    <property type="match status" value="1"/>
</dbReference>
<dbReference type="Proteomes" id="UP000298390">
    <property type="component" value="Unassembled WGS sequence"/>
</dbReference>
<dbReference type="PROSITE" id="PS00518">
    <property type="entry name" value="ZF_RING_1"/>
    <property type="match status" value="1"/>
</dbReference>
<evidence type="ECO:0000256" key="8">
    <source>
        <dbReference type="ARBA" id="ARBA00022737"/>
    </source>
</evidence>
<keyword evidence="7" id="KW-0479">Metal-binding</keyword>
<feature type="domain" description="RING-type" evidence="16">
    <location>
        <begin position="208"/>
        <end position="253"/>
    </location>
</feature>
<dbReference type="InterPro" id="IPR031127">
    <property type="entry name" value="E3_UB_ligase_RBR"/>
</dbReference>
<dbReference type="RefSeq" id="XP_047778141.1">
    <property type="nucleotide sequence ID" value="XM_047929216.1"/>
</dbReference>
<dbReference type="InterPro" id="IPR001841">
    <property type="entry name" value="Znf_RING"/>
</dbReference>
<dbReference type="InterPro" id="IPR047548">
    <property type="entry name" value="Rcat_RBR_RNF14"/>
</dbReference>
<dbReference type="SMART" id="SM00591">
    <property type="entry name" value="RWD"/>
    <property type="match status" value="1"/>
</dbReference>
<comment type="similarity">
    <text evidence="14">Belongs to the RBR family. RNF14 subfamily.</text>
</comment>
<dbReference type="Pfam" id="PF01485">
    <property type="entry name" value="IBR"/>
    <property type="match status" value="1"/>
</dbReference>
<dbReference type="EMBL" id="JADCUA010000012">
    <property type="protein sequence ID" value="KAH9835764.1"/>
    <property type="molecule type" value="Genomic_DNA"/>
</dbReference>
<dbReference type="GO" id="GO:0016567">
    <property type="term" value="P:protein ubiquitination"/>
    <property type="evidence" value="ECO:0007669"/>
    <property type="project" value="InterPro"/>
</dbReference>
<keyword evidence="10" id="KW-0833">Ubl conjugation pathway</keyword>
<evidence type="ECO:0000256" key="13">
    <source>
        <dbReference type="ARBA" id="ARBA00023136"/>
    </source>
</evidence>
<comment type="pathway">
    <text evidence="3">Protein modification; protein ubiquitination.</text>
</comment>
<reference evidence="20 21" key="1">
    <citation type="submission" date="2019-01" db="EMBL/GenBank/DDBJ databases">
        <title>Genome sequencing of the rare red list fungi Fomitopsis rosea.</title>
        <authorList>
            <person name="Buettner E."/>
            <person name="Kellner H."/>
        </authorList>
    </citation>
    <scope>NUCLEOTIDE SEQUENCE [LARGE SCALE GENOMIC DNA]</scope>
    <source>
        <strain evidence="20 21">DSM 105464</strain>
    </source>
</reference>
<dbReference type="CDD" id="cd23820">
    <property type="entry name" value="RWD_RNF14"/>
    <property type="match status" value="1"/>
</dbReference>
<evidence type="ECO:0000259" key="16">
    <source>
        <dbReference type="PROSITE" id="PS50089"/>
    </source>
</evidence>
<evidence type="ECO:0000313" key="22">
    <source>
        <dbReference type="Proteomes" id="UP000814176"/>
    </source>
</evidence>
<dbReference type="Gene3D" id="3.10.110.10">
    <property type="entry name" value="Ubiquitin Conjugating Enzyme"/>
    <property type="match status" value="1"/>
</dbReference>
<keyword evidence="8" id="KW-0677">Repeat</keyword>
<dbReference type="GO" id="GO:0061630">
    <property type="term" value="F:ubiquitin protein ligase activity"/>
    <property type="evidence" value="ECO:0007669"/>
    <property type="project" value="UniProtKB-EC"/>
</dbReference>
<dbReference type="InterPro" id="IPR016135">
    <property type="entry name" value="UBQ-conjugating_enzyme/RWD"/>
</dbReference>
<evidence type="ECO:0000256" key="15">
    <source>
        <dbReference type="PROSITE-ProRule" id="PRU00175"/>
    </source>
</evidence>
<dbReference type="InterPro" id="IPR006575">
    <property type="entry name" value="RWD_dom"/>
</dbReference>
<keyword evidence="12" id="KW-1133">Transmembrane helix</keyword>
<evidence type="ECO:0000256" key="7">
    <source>
        <dbReference type="ARBA" id="ARBA00022723"/>
    </source>
</evidence>
<comment type="subcellular location">
    <subcellularLocation>
        <location evidence="2">Membrane</location>
        <topology evidence="2">Single-pass membrane protein</topology>
    </subcellularLocation>
</comment>
<dbReference type="Pfam" id="PF22191">
    <property type="entry name" value="IBR_1"/>
    <property type="match status" value="1"/>
</dbReference>
<evidence type="ECO:0000256" key="12">
    <source>
        <dbReference type="ARBA" id="ARBA00022989"/>
    </source>
</evidence>
<dbReference type="GO" id="GO:0005737">
    <property type="term" value="C:cytoplasm"/>
    <property type="evidence" value="ECO:0007669"/>
    <property type="project" value="UniProtKB-ARBA"/>
</dbReference>
<evidence type="ECO:0000256" key="1">
    <source>
        <dbReference type="ARBA" id="ARBA00001798"/>
    </source>
</evidence>
<dbReference type="Pfam" id="PF05773">
    <property type="entry name" value="RWD"/>
    <property type="match status" value="1"/>
</dbReference>
<name>A0A4Y9Z6R5_9APHY</name>
<evidence type="ECO:0000259" key="17">
    <source>
        <dbReference type="PROSITE" id="PS50908"/>
    </source>
</evidence>
<dbReference type="Pfam" id="PF00097">
    <property type="entry name" value="zf-C3HC4"/>
    <property type="match status" value="1"/>
</dbReference>
<dbReference type="PROSITE" id="PS50908">
    <property type="entry name" value="RWD"/>
    <property type="match status" value="1"/>
</dbReference>
<keyword evidence="11" id="KW-0862">Zinc</keyword>
<dbReference type="CDD" id="cd20354">
    <property type="entry name" value="Rcat_RBR_RNF14"/>
    <property type="match status" value="1"/>
</dbReference>
<dbReference type="STRING" id="34475.A0A4Y9Z6R5"/>
<dbReference type="InterPro" id="IPR044066">
    <property type="entry name" value="TRIAD_supradom"/>
</dbReference>
<keyword evidence="6" id="KW-0812">Transmembrane</keyword>
<dbReference type="SMART" id="SM00647">
    <property type="entry name" value="IBR"/>
    <property type="match status" value="2"/>
</dbReference>
<dbReference type="CDD" id="cd20341">
    <property type="entry name" value="BRcat_RBR_RNF14"/>
    <property type="match status" value="1"/>
</dbReference>
<dbReference type="Gene3D" id="1.20.120.1750">
    <property type="match status" value="1"/>
</dbReference>
<comment type="caution">
    <text evidence="20">The sequence shown here is derived from an EMBL/GenBank/DDBJ whole genome shotgun (WGS) entry which is preliminary data.</text>
</comment>
<keyword evidence="9 15" id="KW-0863">Zinc-finger</keyword>
<dbReference type="EMBL" id="SEKV01000017">
    <property type="protein sequence ID" value="TFY69059.1"/>
    <property type="molecule type" value="Genomic_DNA"/>
</dbReference>
<dbReference type="PROSITE" id="PS51873">
    <property type="entry name" value="TRIAD"/>
    <property type="match status" value="1"/>
</dbReference>
<dbReference type="CDD" id="cd23134">
    <property type="entry name" value="RING-HC_ITT1-like"/>
    <property type="match status" value="1"/>
</dbReference>
<dbReference type="OrthoDB" id="1431934at2759"/>
<dbReference type="InterPro" id="IPR002867">
    <property type="entry name" value="IBR_dom"/>
</dbReference>
<evidence type="ECO:0000256" key="5">
    <source>
        <dbReference type="ARBA" id="ARBA00022679"/>
    </source>
</evidence>
<organism evidence="20 21">
    <name type="scientific">Rhodofomes roseus</name>
    <dbReference type="NCBI Taxonomy" id="34475"/>
    <lineage>
        <taxon>Eukaryota</taxon>
        <taxon>Fungi</taxon>
        <taxon>Dikarya</taxon>
        <taxon>Basidiomycota</taxon>
        <taxon>Agaricomycotina</taxon>
        <taxon>Agaricomycetes</taxon>
        <taxon>Polyporales</taxon>
        <taxon>Rhodofomes</taxon>
    </lineage>
</organism>
<feature type="domain" description="RWD" evidence="17">
    <location>
        <begin position="23"/>
        <end position="163"/>
    </location>
</feature>